<protein>
    <submittedName>
        <fullName evidence="2">Uncharacterized protein</fullName>
    </submittedName>
</protein>
<dbReference type="EMBL" id="CAJMWX010001165">
    <property type="protein sequence ID" value="CAE6472239.1"/>
    <property type="molecule type" value="Genomic_DNA"/>
</dbReference>
<comment type="caution">
    <text evidence="2">The sequence shown here is derived from an EMBL/GenBank/DDBJ whole genome shotgun (WGS) entry which is preliminary data.</text>
</comment>
<feature type="compositionally biased region" description="Basic and acidic residues" evidence="1">
    <location>
        <begin position="256"/>
        <end position="265"/>
    </location>
</feature>
<evidence type="ECO:0000313" key="3">
    <source>
        <dbReference type="Proteomes" id="UP000663888"/>
    </source>
</evidence>
<reference evidence="2" key="1">
    <citation type="submission" date="2021-01" db="EMBL/GenBank/DDBJ databases">
        <authorList>
            <person name="Kaushik A."/>
        </authorList>
    </citation>
    <scope>NUCLEOTIDE SEQUENCE</scope>
    <source>
        <strain evidence="2">AG4-R118</strain>
    </source>
</reference>
<dbReference type="Proteomes" id="UP000663888">
    <property type="component" value="Unassembled WGS sequence"/>
</dbReference>
<proteinExistence type="predicted"/>
<gene>
    <name evidence="2" type="ORF">RDB_LOCUS109551</name>
</gene>
<evidence type="ECO:0000256" key="1">
    <source>
        <dbReference type="SAM" id="MobiDB-lite"/>
    </source>
</evidence>
<name>A0A8H3C625_9AGAM</name>
<organism evidence="2 3">
    <name type="scientific">Rhizoctonia solani</name>
    <dbReference type="NCBI Taxonomy" id="456999"/>
    <lineage>
        <taxon>Eukaryota</taxon>
        <taxon>Fungi</taxon>
        <taxon>Dikarya</taxon>
        <taxon>Basidiomycota</taxon>
        <taxon>Agaricomycotina</taxon>
        <taxon>Agaricomycetes</taxon>
        <taxon>Cantharellales</taxon>
        <taxon>Ceratobasidiaceae</taxon>
        <taxon>Rhizoctonia</taxon>
    </lineage>
</organism>
<sequence length="265" mass="29476">ATLEVLVSDFRDSVQQARSQREKADAQESKLTALNDQVSSQKSELRLLEQQLVNADARLAEARADVDAYRATAESARSSAAAIEVQLKRKEQDVEIIRAELQSRPPHQIDANADADRTSLLQSRIAEQEDTINDLKSQVLELEKSSETIVGRYKGGKLTNPEKDLVGVITSGIVQEKNRTINNLKGDIKRKDNEIEVQKTTNANLKDSLAKQIKQTAELKAQLESKGAQDPAGWNSFNYKRMTIPSSPLSELGWHAPDHDPPNER</sequence>
<feature type="non-terminal residue" evidence="2">
    <location>
        <position position="1"/>
    </location>
</feature>
<dbReference type="AlphaFoldDB" id="A0A8H3C625"/>
<feature type="region of interest" description="Disordered" evidence="1">
    <location>
        <begin position="14"/>
        <end position="35"/>
    </location>
</feature>
<feature type="compositionally biased region" description="Basic and acidic residues" evidence="1">
    <location>
        <begin position="19"/>
        <end position="28"/>
    </location>
</feature>
<feature type="region of interest" description="Disordered" evidence="1">
    <location>
        <begin position="222"/>
        <end position="265"/>
    </location>
</feature>
<evidence type="ECO:0000313" key="2">
    <source>
        <dbReference type="EMBL" id="CAE6472239.1"/>
    </source>
</evidence>
<accession>A0A8H3C625</accession>